<dbReference type="PROSITE" id="PS00138">
    <property type="entry name" value="SUBTILASE_SER"/>
    <property type="match status" value="1"/>
</dbReference>
<protein>
    <submittedName>
        <fullName evidence="10">Serine protease AprX</fullName>
    </submittedName>
</protein>
<evidence type="ECO:0000259" key="9">
    <source>
        <dbReference type="Pfam" id="PF00082"/>
    </source>
</evidence>
<dbReference type="PANTHER" id="PTHR43806:SF65">
    <property type="entry name" value="SERINE PROTEASE APRX"/>
    <property type="match status" value="1"/>
</dbReference>
<feature type="compositionally biased region" description="Basic and acidic residues" evidence="8">
    <location>
        <begin position="295"/>
        <end position="309"/>
    </location>
</feature>
<sequence length="433" mass="46921">MGKAWFEEASRPLDPGLVHQLRKRRKRGGDGRDEAVPVIIRFKREAEEEKRKDVLRRCRKRSCDSIGGEIRLLNGCYGRLHPDTIRDLTDHEGVFRIYYDREVHAFLDVASKTTRSFEVHDRLGFTGKGVTIAVIDTGIHPHGDLTKPDNRIIAFADLVGNREEAYDDHGHGTHCAGDAAGGGYHSEGLYVGPAPEANLVGVKVLDAEGGGRLSTVIRGVEWCVEHKEELGIRILSLSLGAPAYESYRDDPLCQAVERAWHSGLVVCAAAGNEGPEPLMISTPGIDPVILTVGAADDRNTPDRSDDEKAPFSSRGPTIDQLVKPDVYAPGTDIVSLSAPGSTLEELLPENRVGEHYIHLSGTSMATPICAGVVALMLEANPYLSPNDVKSILMSTAQPMAGDQAGYLDARKAVDMARAYLEFQRPKVSGGATG</sequence>
<dbReference type="PRINTS" id="PR00723">
    <property type="entry name" value="SUBTILISIN"/>
</dbReference>
<dbReference type="InterPro" id="IPR050131">
    <property type="entry name" value="Peptidase_S8_subtilisin-like"/>
</dbReference>
<dbReference type="Pfam" id="PF00082">
    <property type="entry name" value="Peptidase_S8"/>
    <property type="match status" value="1"/>
</dbReference>
<evidence type="ECO:0000256" key="2">
    <source>
        <dbReference type="ARBA" id="ARBA00022670"/>
    </source>
</evidence>
<evidence type="ECO:0000256" key="1">
    <source>
        <dbReference type="ARBA" id="ARBA00011073"/>
    </source>
</evidence>
<dbReference type="Gene3D" id="3.40.50.200">
    <property type="entry name" value="Peptidase S8/S53 domain"/>
    <property type="match status" value="1"/>
</dbReference>
<feature type="active site" description="Charge relay system" evidence="5 6">
    <location>
        <position position="136"/>
    </location>
</feature>
<dbReference type="CDD" id="cd07487">
    <property type="entry name" value="Peptidases_S8_1"/>
    <property type="match status" value="1"/>
</dbReference>
<dbReference type="InterPro" id="IPR036852">
    <property type="entry name" value="Peptidase_S8/S53_dom_sf"/>
</dbReference>
<dbReference type="EMBL" id="FOOK01000025">
    <property type="protein sequence ID" value="SFG29960.1"/>
    <property type="molecule type" value="Genomic_DNA"/>
</dbReference>
<dbReference type="PROSITE" id="PS51892">
    <property type="entry name" value="SUBTILASE"/>
    <property type="match status" value="1"/>
</dbReference>
<dbReference type="InterPro" id="IPR022398">
    <property type="entry name" value="Peptidase_S8_His-AS"/>
</dbReference>
<dbReference type="Proteomes" id="UP000198661">
    <property type="component" value="Unassembled WGS sequence"/>
</dbReference>
<evidence type="ECO:0000256" key="7">
    <source>
        <dbReference type="RuleBase" id="RU003355"/>
    </source>
</evidence>
<proteinExistence type="inferred from homology"/>
<dbReference type="GO" id="GO:0004252">
    <property type="term" value="F:serine-type endopeptidase activity"/>
    <property type="evidence" value="ECO:0007669"/>
    <property type="project" value="UniProtKB-UniRule"/>
</dbReference>
<feature type="active site" description="Charge relay system" evidence="5 6">
    <location>
        <position position="363"/>
    </location>
</feature>
<dbReference type="PROSITE" id="PS00137">
    <property type="entry name" value="SUBTILASE_HIS"/>
    <property type="match status" value="1"/>
</dbReference>
<dbReference type="InterPro" id="IPR015500">
    <property type="entry name" value="Peptidase_S8_subtilisin-rel"/>
</dbReference>
<keyword evidence="4 6" id="KW-0720">Serine protease</keyword>
<organism evidence="10 11">
    <name type="scientific">Planifilum fulgidum</name>
    <dbReference type="NCBI Taxonomy" id="201973"/>
    <lineage>
        <taxon>Bacteria</taxon>
        <taxon>Bacillati</taxon>
        <taxon>Bacillota</taxon>
        <taxon>Bacilli</taxon>
        <taxon>Bacillales</taxon>
        <taxon>Thermoactinomycetaceae</taxon>
        <taxon>Planifilum</taxon>
    </lineage>
</organism>
<feature type="active site" description="Charge relay system" evidence="5 6">
    <location>
        <position position="171"/>
    </location>
</feature>
<comment type="similarity">
    <text evidence="1 6 7">Belongs to the peptidase S8 family.</text>
</comment>
<evidence type="ECO:0000313" key="11">
    <source>
        <dbReference type="Proteomes" id="UP000198661"/>
    </source>
</evidence>
<dbReference type="PANTHER" id="PTHR43806">
    <property type="entry name" value="PEPTIDASE S8"/>
    <property type="match status" value="1"/>
</dbReference>
<keyword evidence="2 6" id="KW-0645">Protease</keyword>
<keyword evidence="3 6" id="KW-0378">Hydrolase</keyword>
<dbReference type="InterPro" id="IPR023827">
    <property type="entry name" value="Peptidase_S8_Asp-AS"/>
</dbReference>
<feature type="region of interest" description="Disordered" evidence="8">
    <location>
        <begin position="295"/>
        <end position="319"/>
    </location>
</feature>
<name>A0A1I2QPM0_9BACL</name>
<dbReference type="PROSITE" id="PS00136">
    <property type="entry name" value="SUBTILASE_ASP"/>
    <property type="match status" value="1"/>
</dbReference>
<keyword evidence="11" id="KW-1185">Reference proteome</keyword>
<evidence type="ECO:0000313" key="10">
    <source>
        <dbReference type="EMBL" id="SFG29960.1"/>
    </source>
</evidence>
<gene>
    <name evidence="10" type="ORF">SAMN04488025_12522</name>
</gene>
<dbReference type="InterPro" id="IPR000209">
    <property type="entry name" value="Peptidase_S8/S53_dom"/>
</dbReference>
<dbReference type="STRING" id="201973.SAMN04488025_12522"/>
<dbReference type="GO" id="GO:0006508">
    <property type="term" value="P:proteolysis"/>
    <property type="evidence" value="ECO:0007669"/>
    <property type="project" value="UniProtKB-KW"/>
</dbReference>
<dbReference type="RefSeq" id="WP_425439164.1">
    <property type="nucleotide sequence ID" value="NZ_FOOK01000025.1"/>
</dbReference>
<dbReference type="SUPFAM" id="SSF52743">
    <property type="entry name" value="Subtilisin-like"/>
    <property type="match status" value="1"/>
</dbReference>
<evidence type="ECO:0000256" key="8">
    <source>
        <dbReference type="SAM" id="MobiDB-lite"/>
    </source>
</evidence>
<evidence type="ECO:0000256" key="3">
    <source>
        <dbReference type="ARBA" id="ARBA00022801"/>
    </source>
</evidence>
<evidence type="ECO:0000256" key="4">
    <source>
        <dbReference type="ARBA" id="ARBA00022825"/>
    </source>
</evidence>
<evidence type="ECO:0000256" key="6">
    <source>
        <dbReference type="PROSITE-ProRule" id="PRU01240"/>
    </source>
</evidence>
<feature type="domain" description="Peptidase S8/S53" evidence="9">
    <location>
        <begin position="127"/>
        <end position="398"/>
    </location>
</feature>
<accession>A0A1I2QPM0</accession>
<dbReference type="AlphaFoldDB" id="A0A1I2QPM0"/>
<dbReference type="InterPro" id="IPR023828">
    <property type="entry name" value="Peptidase_S8_Ser-AS"/>
</dbReference>
<reference evidence="10 11" key="1">
    <citation type="submission" date="2016-10" db="EMBL/GenBank/DDBJ databases">
        <authorList>
            <person name="de Groot N.N."/>
        </authorList>
    </citation>
    <scope>NUCLEOTIDE SEQUENCE [LARGE SCALE GENOMIC DNA]</scope>
    <source>
        <strain evidence="10 11">DSM 44945</strain>
    </source>
</reference>
<evidence type="ECO:0000256" key="5">
    <source>
        <dbReference type="PIRSR" id="PIRSR615500-1"/>
    </source>
</evidence>